<dbReference type="InterPro" id="IPR054208">
    <property type="entry name" value="DUF6914"/>
</dbReference>
<dbReference type="InterPro" id="IPR011032">
    <property type="entry name" value="GroES-like_sf"/>
</dbReference>
<comment type="caution">
    <text evidence="1">The sequence shown here is derived from an EMBL/GenBank/DDBJ whole genome shotgun (WGS) entry which is preliminary data.</text>
</comment>
<proteinExistence type="predicted"/>
<name>A0ABR1TFZ6_9PEZI</name>
<reference evidence="1 2" key="1">
    <citation type="submission" date="2023-01" db="EMBL/GenBank/DDBJ databases">
        <title>Analysis of 21 Apiospora genomes using comparative genomics revels a genus with tremendous synthesis potential of carbohydrate active enzymes and secondary metabolites.</title>
        <authorList>
            <person name="Sorensen T."/>
        </authorList>
    </citation>
    <scope>NUCLEOTIDE SEQUENCE [LARGE SCALE GENOMIC DNA]</scope>
    <source>
        <strain evidence="1 2">CBS 33761</strain>
    </source>
</reference>
<evidence type="ECO:0000313" key="2">
    <source>
        <dbReference type="Proteomes" id="UP001444661"/>
    </source>
</evidence>
<evidence type="ECO:0000313" key="1">
    <source>
        <dbReference type="EMBL" id="KAK8044659.1"/>
    </source>
</evidence>
<accession>A0ABR1TFZ6</accession>
<gene>
    <name evidence="1" type="ORF">PG993_004683</name>
</gene>
<dbReference type="SUPFAM" id="SSF50129">
    <property type="entry name" value="GroES-like"/>
    <property type="match status" value="1"/>
</dbReference>
<organism evidence="1 2">
    <name type="scientific">Apiospora rasikravindrae</name>
    <dbReference type="NCBI Taxonomy" id="990691"/>
    <lineage>
        <taxon>Eukaryota</taxon>
        <taxon>Fungi</taxon>
        <taxon>Dikarya</taxon>
        <taxon>Ascomycota</taxon>
        <taxon>Pezizomycotina</taxon>
        <taxon>Sordariomycetes</taxon>
        <taxon>Xylariomycetidae</taxon>
        <taxon>Amphisphaeriales</taxon>
        <taxon>Apiosporaceae</taxon>
        <taxon>Apiospora</taxon>
    </lineage>
</organism>
<dbReference type="EMBL" id="JAQQWK010000003">
    <property type="protein sequence ID" value="KAK8044659.1"/>
    <property type="molecule type" value="Genomic_DNA"/>
</dbReference>
<keyword evidence="2" id="KW-1185">Reference proteome</keyword>
<dbReference type="Pfam" id="PF21858">
    <property type="entry name" value="DUF6914"/>
    <property type="match status" value="1"/>
</dbReference>
<protein>
    <submittedName>
        <fullName evidence="1">Uncharacterized protein</fullName>
    </submittedName>
</protein>
<dbReference type="Proteomes" id="UP001444661">
    <property type="component" value="Unassembled WGS sequence"/>
</dbReference>
<sequence length="150" mass="16659">MPSNKPRLYIALFARGGAPRMPNFEDKYHWSFIVGPKNESEGSRGTKFHVKNFVGSQDGVAGSMWQYEEAEVPMAPVSGLLVRVMIAKVNDKDRLQEVFRGIPTRPSIPGWNCVGWVKEAVEALASDPRALGTCAKDWVGFDEGRCNELC</sequence>